<dbReference type="Proteomes" id="UP000005640">
    <property type="component" value="Chromosome X"/>
</dbReference>
<dbReference type="EMBL" id="AL953870">
    <property type="status" value="NOT_ANNOTATED_CDS"/>
    <property type="molecule type" value="Genomic_DNA"/>
</dbReference>
<protein>
    <submittedName>
        <fullName evidence="2">Membrane magnesium transporter 1</fullName>
    </submittedName>
</protein>
<dbReference type="OrthoDB" id="44756at2759"/>
<dbReference type="HGNC" id="HGNC:28100">
    <property type="gene designation" value="MMGT1"/>
</dbReference>
<name>A0A7P0T9E6_HUMAN</name>
<proteinExistence type="predicted"/>
<keyword evidence="3" id="KW-1185">Reference proteome</keyword>
<dbReference type="GeneTree" id="ENSGT00510000047104"/>
<keyword evidence="1" id="KW-0732">Signal</keyword>
<reference evidence="2" key="4">
    <citation type="submission" date="2025-08" db="UniProtKB">
        <authorList>
            <consortium name="Ensembl"/>
        </authorList>
    </citation>
    <scope>IDENTIFICATION</scope>
</reference>
<sequence length="49" mass="5251">MAPSLWKGLVGIGLFALAHAAFSAAQHSSSDTSGLCSYLLRYSSYCRRV</sequence>
<accession>A0A7P0T9E6</accession>
<dbReference type="SMR" id="A0A7P0T9E6"/>
<feature type="signal peptide" evidence="1">
    <location>
        <begin position="1"/>
        <end position="20"/>
    </location>
</feature>
<evidence type="ECO:0000313" key="3">
    <source>
        <dbReference type="Proteomes" id="UP000005640"/>
    </source>
</evidence>
<feature type="chain" id="PRO_5031242512" evidence="1">
    <location>
        <begin position="21"/>
        <end position="49"/>
    </location>
</feature>
<reference evidence="2" key="5">
    <citation type="submission" date="2025-09" db="UniProtKB">
        <authorList>
            <consortium name="Ensembl"/>
        </authorList>
    </citation>
    <scope>IDENTIFICATION</scope>
</reference>
<dbReference type="Bgee" id="ENSG00000169446">
    <property type="expression patterns" value="Expressed in secondary oocyte and 192 other cell types or tissues"/>
</dbReference>
<dbReference type="OpenTargets" id="ENSG00000169446"/>
<gene>
    <name evidence="2" type="primary">MMGT1</name>
</gene>
<dbReference type="Ensembl" id="ENST00000680510.2">
    <property type="protein sequence ID" value="ENSP00000505521.1"/>
    <property type="gene ID" value="ENSG00000169446.6"/>
</dbReference>
<evidence type="ECO:0000313" key="2">
    <source>
        <dbReference type="Ensembl" id="ENSP00000505521.1"/>
    </source>
</evidence>
<organism evidence="2 3">
    <name type="scientific">Homo sapiens</name>
    <name type="common">Human</name>
    <dbReference type="NCBI Taxonomy" id="9606"/>
    <lineage>
        <taxon>Eukaryota</taxon>
        <taxon>Metazoa</taxon>
        <taxon>Chordata</taxon>
        <taxon>Craniata</taxon>
        <taxon>Vertebrata</taxon>
        <taxon>Euteleostomi</taxon>
        <taxon>Mammalia</taxon>
        <taxon>Eutheria</taxon>
        <taxon>Euarchontoglires</taxon>
        <taxon>Primates</taxon>
        <taxon>Haplorrhini</taxon>
        <taxon>Catarrhini</taxon>
        <taxon>Hominidae</taxon>
        <taxon>Homo</taxon>
    </lineage>
</organism>
<dbReference type="Ensembl" id="ENST00000680510.2">
    <property type="protein sequence ID" value="ENSP00000505521.1"/>
    <property type="gene ID" value="ENSG00000169446.7"/>
</dbReference>
<reference evidence="2 3" key="1">
    <citation type="journal article" date="2001" name="Nature">
        <title>Initial sequencing and analysis of the human genome.</title>
        <authorList>
            <consortium name="International Human Genome Sequencing Consortium"/>
            <person name="Lander E.S."/>
            <person name="Linton L.M."/>
            <person name="Birren B."/>
            <person name="Nusbaum C."/>
            <person name="Zody M.C."/>
            <person name="Baldwin J."/>
            <person name="Devon K."/>
            <person name="Dewar K."/>
            <person name="Doyle M."/>
            <person name="FitzHugh W."/>
            <person name="Funke R."/>
            <person name="Gage D."/>
            <person name="Harris K."/>
            <person name="Heaford A."/>
            <person name="Howland J."/>
            <person name="Kann L."/>
            <person name="Lehoczky J."/>
            <person name="LeVine R."/>
            <person name="McEwan P."/>
            <person name="McKernan K."/>
            <person name="Meldrim J."/>
            <person name="Mesirov J.P."/>
            <person name="Miranda C."/>
            <person name="Morris W."/>
            <person name="Naylor J."/>
            <person name="Raymond C."/>
            <person name="Rosetti M."/>
            <person name="Santos R."/>
            <person name="Sheridan A."/>
            <person name="Sougnez C."/>
            <person name="Stange-Thomann N."/>
            <person name="Stojanovic N."/>
            <person name="Subramanian A."/>
            <person name="Wyman D."/>
            <person name="Rogers J."/>
            <person name="Sulston J."/>
            <person name="Ainscough R."/>
            <person name="Beck S."/>
            <person name="Bentley D."/>
            <person name="Burton J."/>
            <person name="Clee C."/>
            <person name="Carter N."/>
            <person name="Coulson A."/>
            <person name="Deadman R."/>
            <person name="Deloukas P."/>
            <person name="Dunham A."/>
            <person name="Dunham I."/>
            <person name="Durbin R."/>
            <person name="French L."/>
            <person name="Grafham D."/>
            <person name="Gregory S."/>
            <person name="Hubbard T."/>
            <person name="Humphray S."/>
            <person name="Hunt A."/>
            <person name="Jones M."/>
            <person name="Lloyd C."/>
            <person name="McMurray A."/>
            <person name="Matthews L."/>
            <person name="Mercer S."/>
            <person name="Milne S."/>
            <person name="Mullikin J.C."/>
            <person name="Mungall A."/>
            <person name="Plumb R."/>
            <person name="Ross M."/>
            <person name="Shownkeen R."/>
            <person name="Sims S."/>
            <person name="Waterston R.H."/>
            <person name="Wilson R.K."/>
            <person name="Hillier L.W."/>
            <person name="McPherson J.D."/>
            <person name="Marra M.A."/>
            <person name="Mardis E.R."/>
            <person name="Fulton L.A."/>
            <person name="Chinwalla A.T."/>
            <person name="Pepin K.H."/>
            <person name="Gish W.R."/>
            <person name="Chissoe S.L."/>
            <person name="Wendl M.C."/>
            <person name="Delehaunty K.D."/>
            <person name="Miner T.L."/>
            <person name="Delehaunty A."/>
            <person name="Kramer J.B."/>
            <person name="Cook L.L."/>
            <person name="Fulton R.S."/>
            <person name="Johnson D.L."/>
            <person name="Minx P.J."/>
            <person name="Clifton S.W."/>
            <person name="Hawkins T."/>
            <person name="Branscomb E."/>
            <person name="Predki P."/>
            <person name="Richardson P."/>
            <person name="Wenning S."/>
            <person name="Slezak T."/>
            <person name="Doggett N."/>
            <person name="Cheng J.F."/>
            <person name="Olsen A."/>
            <person name="Lucas S."/>
            <person name="Elkin C."/>
            <person name="Uberbacher E."/>
            <person name="Frazier M."/>
            <person name="Gibbs R.A."/>
            <person name="Muzny D.M."/>
            <person name="Scherer S.E."/>
            <person name="Bouck J.B."/>
            <person name="Sodergren E.J."/>
            <person name="Worley K.C."/>
            <person name="Rives C.M."/>
            <person name="Gorrell J.H."/>
            <person name="Metzker M.L."/>
            <person name="Naylor S.L."/>
            <person name="Kucherlapati R.S."/>
            <person name="Nelson D.L."/>
            <person name="Weinstock G.M."/>
            <person name="Sakaki Y."/>
            <person name="Fujiyama A."/>
            <person name="Hattori M."/>
            <person name="Yada T."/>
            <person name="Toyoda A."/>
            <person name="Itoh T."/>
            <person name="Kawagoe C."/>
            <person name="Watanabe H."/>
            <person name="Totoki Y."/>
            <person name="Taylor T."/>
            <person name="Weissenbach J."/>
            <person name="Heilig R."/>
            <person name="Saurin W."/>
            <person name="Artiguenave F."/>
            <person name="Brottier P."/>
            <person name="Bruls T."/>
            <person name="Pelletier E."/>
            <person name="Robert C."/>
            <person name="Wincker P."/>
            <person name="Smith D.R."/>
            <person name="Doucette-Stamm L."/>
            <person name="Rubenfield M."/>
            <person name="Weinstock K."/>
            <person name="Lee H.M."/>
            <person name="Dubois J."/>
            <person name="Rosenthal A."/>
            <person name="Platzer M."/>
            <person name="Nyakatura G."/>
            <person name="Taudien S."/>
            <person name="Rump A."/>
            <person name="Yang H."/>
            <person name="Yu J."/>
            <person name="Wang J."/>
            <person name="Huang G."/>
            <person name="Gu J."/>
            <person name="Hood L."/>
            <person name="Rowen L."/>
            <person name="Madan A."/>
            <person name="Qin S."/>
            <person name="Davis R.W."/>
            <person name="Federspiel N.A."/>
            <person name="Abola A.P."/>
            <person name="Proctor M.J."/>
            <person name="Myers R.M."/>
            <person name="Schmutz J."/>
            <person name="Dickson M."/>
            <person name="Grimwood J."/>
            <person name="Cox D.R."/>
            <person name="Olson M.V."/>
            <person name="Kaul R."/>
            <person name="Raymond C."/>
            <person name="Shimizu N."/>
            <person name="Kawasaki K."/>
            <person name="Minoshima S."/>
            <person name="Evans G.A."/>
            <person name="Athanasiou M."/>
            <person name="Schultz R."/>
            <person name="Roe B.A."/>
            <person name="Chen F."/>
            <person name="Pan H."/>
            <person name="Ramser J."/>
            <person name="Lehrach H."/>
            <person name="Reinhardt R."/>
            <person name="McCombie W.R."/>
            <person name="de la Bastide M."/>
            <person name="Dedhia N."/>
            <person name="Blocker H."/>
            <person name="Hornischer K."/>
            <person name="Nordsiek G."/>
            <person name="Agarwala R."/>
            <person name="Aravind L."/>
            <person name="Bailey J.A."/>
            <person name="Bateman A."/>
            <person name="Batzoglou S."/>
            <person name="Birney E."/>
            <person name="Bork P."/>
            <person name="Brown D.G."/>
            <person name="Burge C.B."/>
            <person name="Cerutti L."/>
            <person name="Chen H.C."/>
            <person name="Church D."/>
            <person name="Clamp M."/>
            <person name="Copley R.R."/>
            <person name="Doerks T."/>
            <person name="Eddy S.R."/>
            <person name="Eichler E.E."/>
            <person name="Furey T.S."/>
            <person name="Galagan J."/>
            <person name="Gilbert J.G."/>
            <person name="Harmon C."/>
            <person name="Hayashizaki Y."/>
            <person name="Haussler D."/>
            <person name="Hermjakob H."/>
            <person name="Hokamp K."/>
            <person name="Jang W."/>
            <person name="Johnson L.S."/>
            <person name="Jones T.A."/>
            <person name="Kasif S."/>
            <person name="Kaspryzk A."/>
            <person name="Kennedy S."/>
            <person name="Kent W.J."/>
            <person name="Kitts P."/>
            <person name="Koonin E.V."/>
            <person name="Korf I."/>
            <person name="Kulp D."/>
            <person name="Lancet D."/>
            <person name="Lowe T.M."/>
            <person name="McLysaght A."/>
            <person name="Mikkelsen T."/>
            <person name="Moran J.V."/>
            <person name="Mulder N."/>
            <person name="Pollara V.J."/>
            <person name="Ponting C.P."/>
            <person name="Schuler G."/>
            <person name="Schultz J."/>
            <person name="Slater G."/>
            <person name="Smit A.F."/>
            <person name="Stupka E."/>
            <person name="Szustakowski J."/>
            <person name="Thierry-Mieg D."/>
            <person name="Thierry-Mieg J."/>
            <person name="Wagner L."/>
            <person name="Wallis J."/>
            <person name="Wheeler R."/>
            <person name="Williams A."/>
            <person name="Wolf Y.I."/>
            <person name="Wolfe K.H."/>
            <person name="Yang S.P."/>
            <person name="Yeh R.F."/>
            <person name="Collins F."/>
            <person name="Guyer M.S."/>
            <person name="Peterson J."/>
            <person name="Felsenfeld A."/>
            <person name="Wetterstrand K.A."/>
            <person name="Patrinos A."/>
            <person name="Morgan M.J."/>
            <person name="de Jong P."/>
            <person name="Catanese J.J."/>
            <person name="Osoegawa K."/>
            <person name="Shizuya H."/>
            <person name="Choi S."/>
            <person name="Chen Y.J."/>
        </authorList>
    </citation>
    <scope>NUCLEOTIDE SEQUENCE [LARGE SCALE GENOMIC DNA]</scope>
</reference>
<evidence type="ECO:0000256" key="1">
    <source>
        <dbReference type="SAM" id="SignalP"/>
    </source>
</evidence>
<dbReference type="EMBL" id="AL732579">
    <property type="status" value="NOT_ANNOTATED_CDS"/>
    <property type="molecule type" value="Genomic_DNA"/>
</dbReference>
<dbReference type="AlphaFoldDB" id="A0A7P0T9E6"/>
<reference evidence="2 3" key="3">
    <citation type="journal article" date="2005" name="Nature">
        <title>The DNA sequence of the human X chromosome.</title>
        <authorList>
            <person name="Ross M.T."/>
            <person name="Grafham D.V."/>
            <person name="Coffey A.J."/>
            <person name="Scherer S."/>
            <person name="McLay K."/>
            <person name="Muzny D."/>
            <person name="Platzer M."/>
            <person name="Howell G.R."/>
            <person name="Burrows C."/>
            <person name="Bird C.P."/>
            <person name="Frankish A."/>
            <person name="Lovell F.L."/>
            <person name="Howe K.L."/>
            <person name="Ashurst J.L."/>
            <person name="Fulton R.S."/>
            <person name="Sudbrak R."/>
            <person name="Wen G."/>
            <person name="Jones M.C."/>
            <person name="Hurles M.E."/>
            <person name="Andrews T.D."/>
            <person name="Scott C.E."/>
            <person name="Searle S."/>
            <person name="Ramser J."/>
            <person name="Whittaker A."/>
            <person name="Deadman R."/>
            <person name="Carter N.P."/>
            <person name="Hunt S.E."/>
            <person name="Chen R."/>
            <person name="Cree A."/>
            <person name="Gunaratne P."/>
            <person name="Havlak P."/>
            <person name="Hodgson A."/>
            <person name="Metzker M.L."/>
            <person name="Richards S."/>
            <person name="Scott G."/>
            <person name="Steffen D."/>
            <person name="Sodergren E."/>
            <person name="Wheeler D.A."/>
            <person name="Worley K.C."/>
            <person name="Ainscough R."/>
            <person name="Ambrose K.D."/>
            <person name="Ansari-Lari M.A."/>
            <person name="Aradhya S."/>
            <person name="Ashwell R.I."/>
            <person name="Babbage A.K."/>
            <person name="Bagguley C.L."/>
            <person name="Ballabio A."/>
            <person name="Banerjee R."/>
            <person name="Barker G.E."/>
            <person name="Barlow K.F."/>
            <person name="Barrett I.P."/>
            <person name="Bates K.N."/>
            <person name="Beare D.M."/>
            <person name="Beasley H."/>
            <person name="Beasley O."/>
            <person name="Beck A."/>
            <person name="Bethel G."/>
            <person name="Blechschmidt K."/>
            <person name="Brady N."/>
            <person name="Bray-Allen S."/>
            <person name="Bridgeman A.M."/>
            <person name="Brown A.J."/>
            <person name="Brown M.J."/>
            <person name="Bonnin D."/>
            <person name="Bruford E.A."/>
            <person name="Buhay C."/>
            <person name="Burch P."/>
            <person name="Burford D."/>
            <person name="Burgess J."/>
            <person name="Burrill W."/>
            <person name="Burton J."/>
            <person name="Bye J.M."/>
            <person name="Carder C."/>
            <person name="Carrel L."/>
            <person name="Chako J."/>
            <person name="Chapman J.C."/>
            <person name="Chavez D."/>
            <person name="Chen E."/>
            <person name="Chen G."/>
            <person name="Chen Y."/>
            <person name="Chen Z."/>
            <person name="Chinault C."/>
            <person name="Ciccodicola A."/>
            <person name="Clark S.Y."/>
            <person name="Clarke G."/>
            <person name="Clee C.M."/>
            <person name="Clegg S."/>
            <person name="Clerc-Blankenburg K."/>
            <person name="Clifford K."/>
            <person name="Cobley V."/>
            <person name="Cole C.G."/>
            <person name="Conquer J.S."/>
            <person name="Corby N."/>
            <person name="Connor R.E."/>
            <person name="David R."/>
            <person name="Davies J."/>
            <person name="Davis C."/>
            <person name="Davis J."/>
            <person name="Delgado O."/>
            <person name="Deshazo D."/>
            <person name="Dhami P."/>
            <person name="Ding Y."/>
            <person name="Dinh H."/>
            <person name="Dodsworth S."/>
            <person name="Draper H."/>
            <person name="Dugan-Rocha S."/>
            <person name="Dunham A."/>
            <person name="Dunn M."/>
            <person name="Durbin K.J."/>
            <person name="Dutta I."/>
            <person name="Eades T."/>
            <person name="Ellwood M."/>
            <person name="Emery-Cohen A."/>
            <person name="Errington H."/>
            <person name="Evans K.L."/>
            <person name="Faulkner L."/>
            <person name="Francis F."/>
            <person name="Frankland J."/>
            <person name="Fraser A.E."/>
            <person name="Galgoczy P."/>
            <person name="Gilbert J."/>
            <person name="Gill R."/>
            <person name="Glockner G."/>
            <person name="Gregory S.G."/>
            <person name="Gribble S."/>
            <person name="Griffiths C."/>
            <person name="Grocock R."/>
            <person name="Gu Y."/>
            <person name="Gwilliam R."/>
            <person name="Hamilton C."/>
            <person name="Hart E.A."/>
            <person name="Hawes A."/>
            <person name="Heath P.D."/>
            <person name="Heitmann K."/>
            <person name="Hennig S."/>
            <person name="Hernandez J."/>
            <person name="Hinzmann B."/>
            <person name="Ho S."/>
            <person name="Hoffs M."/>
            <person name="Howden P.J."/>
            <person name="Huckle E.J."/>
            <person name="Hume J."/>
            <person name="Hunt P.J."/>
            <person name="Hunt A.R."/>
            <person name="Isherwood J."/>
            <person name="Jacob L."/>
            <person name="Johnson D."/>
            <person name="Jones S."/>
            <person name="de Jong P.J."/>
            <person name="Joseph S.S."/>
            <person name="Keenan S."/>
            <person name="Kelly S."/>
            <person name="Kershaw J.K."/>
            <person name="Khan Z."/>
            <person name="Kioschis P."/>
            <person name="Klages S."/>
            <person name="Knights A.J."/>
            <person name="Kosiura A."/>
            <person name="Kovar-Smith C."/>
            <person name="Laird G.K."/>
            <person name="Langford C."/>
            <person name="Lawlor S."/>
            <person name="Leversha M."/>
            <person name="Lewis L."/>
            <person name="Liu W."/>
            <person name="Lloyd C."/>
            <person name="Lloyd D.M."/>
            <person name="Loulseged H."/>
            <person name="Loveland J.E."/>
            <person name="Lovell J.D."/>
            <person name="Lozado R."/>
            <person name="Lu J."/>
            <person name="Lyne R."/>
            <person name="Ma J."/>
            <person name="Maheshwari M."/>
            <person name="Matthews L.H."/>
            <person name="McDowall J."/>
            <person name="McLaren S."/>
            <person name="McMurray A."/>
            <person name="Meidl P."/>
            <person name="Meitinger T."/>
            <person name="Milne S."/>
            <person name="Miner G."/>
            <person name="Mistry S.L."/>
            <person name="Morgan M."/>
            <person name="Morris S."/>
            <person name="Muller I."/>
            <person name="Mullikin J.C."/>
            <person name="Nguyen N."/>
            <person name="Nordsiek G."/>
            <person name="Nyakatura G."/>
            <person name="O'Dell C.N."/>
            <person name="Okwuonu G."/>
            <person name="Palmer S."/>
            <person name="Pandian R."/>
            <person name="Parker D."/>
            <person name="Parrish J."/>
            <person name="Pasternak S."/>
            <person name="Patel D."/>
            <person name="Pearce A.V."/>
            <person name="Pearson D.M."/>
            <person name="Pelan S.E."/>
            <person name="Perez L."/>
            <person name="Porter K.M."/>
            <person name="Ramsey Y."/>
            <person name="Reichwald K."/>
            <person name="Rhodes S."/>
            <person name="Ridler K.A."/>
            <person name="Schlessinger D."/>
            <person name="Schueler M.G."/>
            <person name="Sehra H.K."/>
            <person name="Shaw-Smith C."/>
            <person name="Shen H."/>
            <person name="Sheridan E.M."/>
            <person name="Shownkeen R."/>
            <person name="Skuce C.D."/>
            <person name="Smith M.L."/>
            <person name="Sotheran E.C."/>
            <person name="Steingruber H.E."/>
            <person name="Steward C.A."/>
            <person name="Storey R."/>
            <person name="Swann R.M."/>
            <person name="Swarbreck D."/>
            <person name="Tabor P.E."/>
            <person name="Taudien S."/>
            <person name="Taylor T."/>
            <person name="Teague B."/>
            <person name="Thomas K."/>
            <person name="Thorpe A."/>
            <person name="Timms K."/>
            <person name="Tracey A."/>
            <person name="Trevanion S."/>
            <person name="Tromans A.C."/>
            <person name="d'Urso M."/>
            <person name="Verduzco D."/>
            <person name="Villasana D."/>
            <person name="Waldron L."/>
            <person name="Wall M."/>
            <person name="Wang Q."/>
            <person name="Warren J."/>
            <person name="Warry G.L."/>
            <person name="Wei X."/>
            <person name="West A."/>
            <person name="Whitehead S.L."/>
            <person name="Whiteley M.N."/>
            <person name="Wilkinson J.E."/>
            <person name="Willey D.L."/>
            <person name="Williams G."/>
            <person name="Williams L."/>
            <person name="Williamson A."/>
            <person name="Williamson H."/>
            <person name="Wilming L."/>
            <person name="Woodmansey R.L."/>
            <person name="Wray P.W."/>
            <person name="Yen J."/>
            <person name="Zhang J."/>
            <person name="Zhou J."/>
            <person name="Zoghbi H."/>
            <person name="Zorilla S."/>
            <person name="Buck D."/>
            <person name="Reinhardt R."/>
            <person name="Poustka A."/>
            <person name="Rosenthal A."/>
            <person name="Lehrach H."/>
            <person name="Meindl A."/>
            <person name="Minx P.J."/>
            <person name="Hillier L.W."/>
            <person name="Willard H.F."/>
            <person name="Wilson R.K."/>
            <person name="Waterston R.H."/>
            <person name="Rice C.M."/>
            <person name="Vaudin M."/>
            <person name="Coulson A."/>
            <person name="Nelson D.L."/>
            <person name="Weinstock G."/>
            <person name="Sulston J.E."/>
            <person name="Durbin R."/>
            <person name="Hubbard T."/>
            <person name="Gibbs R.A."/>
            <person name="Beck S."/>
            <person name="Rogers J."/>
            <person name="Bentley D.R."/>
        </authorList>
    </citation>
    <scope>NUCLEOTIDE SEQUENCE [LARGE SCALE GENOMIC DNA]</scope>
</reference>
<reference evidence="2 3" key="2">
    <citation type="journal article" date="2004" name="Nature">
        <title>Finishing the euchromatic sequence of the human genome.</title>
        <authorList>
            <consortium name="International Human Genome Sequencing Consortium"/>
        </authorList>
    </citation>
    <scope>NUCLEOTIDE SEQUENCE [LARGE SCALE GENOMIC DNA]</scope>
</reference>